<comment type="cofactor">
    <cofactor evidence="3">
        <name>Zn(2+)</name>
        <dbReference type="ChEBI" id="CHEBI:29105"/>
    </cofactor>
</comment>
<comment type="similarity">
    <text evidence="4">Belongs to the peptidase M29 family.</text>
</comment>
<name>A0AAE2SEL2_9BACT</name>
<dbReference type="Proteomes" id="UP000634206">
    <property type="component" value="Unassembled WGS sequence"/>
</dbReference>
<keyword evidence="5 10" id="KW-0031">Aminopeptidase</keyword>
<reference evidence="10" key="1">
    <citation type="submission" date="2021-01" db="EMBL/GenBank/DDBJ databases">
        <title>Modified the classification status of verrucomicrobia.</title>
        <authorList>
            <person name="Feng X."/>
        </authorList>
    </citation>
    <scope>NUCLEOTIDE SEQUENCE</scope>
    <source>
        <strain evidence="10">5K15</strain>
    </source>
</reference>
<dbReference type="RefSeq" id="WP_309489496.1">
    <property type="nucleotide sequence ID" value="NZ_JAENIG010000004.1"/>
</dbReference>
<dbReference type="Pfam" id="PF02073">
    <property type="entry name" value="Peptidase_M29"/>
    <property type="match status" value="1"/>
</dbReference>
<protein>
    <submittedName>
        <fullName evidence="10">Aminopeptidase</fullName>
    </submittedName>
</protein>
<evidence type="ECO:0000256" key="2">
    <source>
        <dbReference type="ARBA" id="ARBA00001946"/>
    </source>
</evidence>
<evidence type="ECO:0000256" key="9">
    <source>
        <dbReference type="ARBA" id="ARBA00023049"/>
    </source>
</evidence>
<accession>A0AAE2SEL2</accession>
<keyword evidence="9" id="KW-0482">Metalloprotease</keyword>
<comment type="caution">
    <text evidence="10">The sequence shown here is derived from an EMBL/GenBank/DDBJ whole genome shotgun (WGS) entry which is preliminary data.</text>
</comment>
<dbReference type="GO" id="GO:0004177">
    <property type="term" value="F:aminopeptidase activity"/>
    <property type="evidence" value="ECO:0007669"/>
    <property type="project" value="UniProtKB-KW"/>
</dbReference>
<dbReference type="AlphaFoldDB" id="A0AAE2SEL2"/>
<evidence type="ECO:0000256" key="6">
    <source>
        <dbReference type="ARBA" id="ARBA00022670"/>
    </source>
</evidence>
<evidence type="ECO:0000256" key="4">
    <source>
        <dbReference type="ARBA" id="ARBA00008236"/>
    </source>
</evidence>
<sequence>MLTQTHLTRWADVLVRHATDIKPGDIVRITAQTNAEPLLVAVYRKVLEAGGMPVVNCRPEALGEAFFELANEDQLDWASPFAQLETEKVDATINIAASTNLRTMDQFDPAIIQRAAKANRASRELFFQRAAVADDPSLDSELKPLLWSTTLFPTNAYAQDAGMSLSAYSEFVIKACQLNQEDPVAFWQQLDEWQSLLAEKLMQGSELHFYTPAGTDLTVNTADMRWLSSPGRKNFPDGEVYSGPNLNADNGGADGVVFFDKRCVYQGHAVRNARIVMENGRATEVTAEEGEDFLISMLDQDEGARRIGEVAFGTNRAIDTPTGQILYDEKMGGSFHLAFGAGYPETGNVNKSALHWDLIASLGEGSKVTLDGEPFCIDGKFVTMPPEVTWL</sequence>
<keyword evidence="7" id="KW-0479">Metal-binding</keyword>
<dbReference type="EMBL" id="JAENIG010000004">
    <property type="protein sequence ID" value="MBK1854886.1"/>
    <property type="molecule type" value="Genomic_DNA"/>
</dbReference>
<keyword evidence="11" id="KW-1185">Reference proteome</keyword>
<dbReference type="InterPro" id="IPR035097">
    <property type="entry name" value="M29_N-terminal"/>
</dbReference>
<gene>
    <name evidence="10" type="ORF">JIN83_07930</name>
</gene>
<dbReference type="PANTHER" id="PTHR34448:SF1">
    <property type="entry name" value="BLL6088 PROTEIN"/>
    <property type="match status" value="1"/>
</dbReference>
<dbReference type="GO" id="GO:0008237">
    <property type="term" value="F:metallopeptidase activity"/>
    <property type="evidence" value="ECO:0007669"/>
    <property type="project" value="UniProtKB-KW"/>
</dbReference>
<comment type="cofactor">
    <cofactor evidence="2">
        <name>Mg(2+)</name>
        <dbReference type="ChEBI" id="CHEBI:18420"/>
    </cofactor>
</comment>
<evidence type="ECO:0000256" key="3">
    <source>
        <dbReference type="ARBA" id="ARBA00001947"/>
    </source>
</evidence>
<comment type="cofactor">
    <cofactor evidence="1">
        <name>Co(2+)</name>
        <dbReference type="ChEBI" id="CHEBI:48828"/>
    </cofactor>
</comment>
<keyword evidence="6" id="KW-0645">Protease</keyword>
<dbReference type="GO" id="GO:0046872">
    <property type="term" value="F:metal ion binding"/>
    <property type="evidence" value="ECO:0007669"/>
    <property type="project" value="UniProtKB-KW"/>
</dbReference>
<evidence type="ECO:0000256" key="1">
    <source>
        <dbReference type="ARBA" id="ARBA00001941"/>
    </source>
</evidence>
<proteinExistence type="inferred from homology"/>
<dbReference type="InterPro" id="IPR000787">
    <property type="entry name" value="Peptidase_M29"/>
</dbReference>
<dbReference type="GO" id="GO:0006508">
    <property type="term" value="P:proteolysis"/>
    <property type="evidence" value="ECO:0007669"/>
    <property type="project" value="UniProtKB-KW"/>
</dbReference>
<dbReference type="PANTHER" id="PTHR34448">
    <property type="entry name" value="AMINOPEPTIDASE"/>
    <property type="match status" value="1"/>
</dbReference>
<dbReference type="Gene3D" id="3.40.1830.10">
    <property type="entry name" value="Thermophilic metalloprotease (M29)"/>
    <property type="match status" value="1"/>
</dbReference>
<organism evidence="10 11">
    <name type="scientific">Oceaniferula flava</name>
    <dbReference type="NCBI Taxonomy" id="2800421"/>
    <lineage>
        <taxon>Bacteria</taxon>
        <taxon>Pseudomonadati</taxon>
        <taxon>Verrucomicrobiota</taxon>
        <taxon>Verrucomicrobiia</taxon>
        <taxon>Verrucomicrobiales</taxon>
        <taxon>Verrucomicrobiaceae</taxon>
        <taxon>Oceaniferula</taxon>
    </lineage>
</organism>
<dbReference type="SUPFAM" id="SSF144052">
    <property type="entry name" value="Thermophilic metalloprotease-like"/>
    <property type="match status" value="1"/>
</dbReference>
<dbReference type="InterPro" id="IPR052170">
    <property type="entry name" value="M29_Exopeptidase"/>
</dbReference>
<evidence type="ECO:0000256" key="5">
    <source>
        <dbReference type="ARBA" id="ARBA00022438"/>
    </source>
</evidence>
<evidence type="ECO:0000313" key="10">
    <source>
        <dbReference type="EMBL" id="MBK1854886.1"/>
    </source>
</evidence>
<evidence type="ECO:0000256" key="8">
    <source>
        <dbReference type="ARBA" id="ARBA00022801"/>
    </source>
</evidence>
<evidence type="ECO:0000256" key="7">
    <source>
        <dbReference type="ARBA" id="ARBA00022723"/>
    </source>
</evidence>
<evidence type="ECO:0000313" key="11">
    <source>
        <dbReference type="Proteomes" id="UP000634206"/>
    </source>
</evidence>
<keyword evidence="8" id="KW-0378">Hydrolase</keyword>